<dbReference type="PaxDb" id="2903-EOD28769"/>
<dbReference type="HOGENOM" id="CLU_1153520_0_0_1"/>
<evidence type="ECO:0000313" key="1">
    <source>
        <dbReference type="EnsemblProtists" id="EOD28769"/>
    </source>
</evidence>
<dbReference type="Proteomes" id="UP000013827">
    <property type="component" value="Unassembled WGS sequence"/>
</dbReference>
<name>A0A0D3JZ34_EMIH1</name>
<dbReference type="KEGG" id="ehx:EMIHUDRAFT_114060"/>
<dbReference type="AlphaFoldDB" id="A0A0D3JZ34"/>
<reference evidence="1" key="2">
    <citation type="submission" date="2024-10" db="UniProtKB">
        <authorList>
            <consortium name="EnsemblProtists"/>
        </authorList>
    </citation>
    <scope>IDENTIFICATION</scope>
</reference>
<organism evidence="1 2">
    <name type="scientific">Emiliania huxleyi (strain CCMP1516)</name>
    <dbReference type="NCBI Taxonomy" id="280463"/>
    <lineage>
        <taxon>Eukaryota</taxon>
        <taxon>Haptista</taxon>
        <taxon>Haptophyta</taxon>
        <taxon>Prymnesiophyceae</taxon>
        <taxon>Isochrysidales</taxon>
        <taxon>Noelaerhabdaceae</taxon>
        <taxon>Emiliania</taxon>
    </lineage>
</organism>
<dbReference type="EnsemblProtists" id="EOD28769">
    <property type="protein sequence ID" value="EOD28769"/>
    <property type="gene ID" value="EMIHUDRAFT_114060"/>
</dbReference>
<dbReference type="GeneID" id="17274314"/>
<keyword evidence="2" id="KW-1185">Reference proteome</keyword>
<sequence>MKERALAHQVQALLKRSPGLCAPNVTVHVVHDLNVTSERLASLAGTSEAAPGGLSVTFHGYDGVSDFLGNDRRWALFADVMRSSPWDCAYAIDLSDVAIGWLESATRRTGWEQHLGPDLAEYQRVVARYDLFNRLASAEQRMAPGSDMVLWTVEALKYPSLRGYPDGPASLPPWATPHTGPRKVCPDHNCRHSFLRKTRGYYWFGHKVPQGWINEYLRFYQECEVGGGGEGGEEGARRTDG</sequence>
<evidence type="ECO:0000313" key="2">
    <source>
        <dbReference type="Proteomes" id="UP000013827"/>
    </source>
</evidence>
<dbReference type="RefSeq" id="XP_005781198.1">
    <property type="nucleotide sequence ID" value="XM_005781141.1"/>
</dbReference>
<protein>
    <submittedName>
        <fullName evidence="1">Uncharacterized protein</fullName>
    </submittedName>
</protein>
<proteinExistence type="predicted"/>
<reference evidence="2" key="1">
    <citation type="journal article" date="2013" name="Nature">
        <title>Pan genome of the phytoplankton Emiliania underpins its global distribution.</title>
        <authorList>
            <person name="Read B.A."/>
            <person name="Kegel J."/>
            <person name="Klute M.J."/>
            <person name="Kuo A."/>
            <person name="Lefebvre S.C."/>
            <person name="Maumus F."/>
            <person name="Mayer C."/>
            <person name="Miller J."/>
            <person name="Monier A."/>
            <person name="Salamov A."/>
            <person name="Young J."/>
            <person name="Aguilar M."/>
            <person name="Claverie J.M."/>
            <person name="Frickenhaus S."/>
            <person name="Gonzalez K."/>
            <person name="Herman E.K."/>
            <person name="Lin Y.C."/>
            <person name="Napier J."/>
            <person name="Ogata H."/>
            <person name="Sarno A.F."/>
            <person name="Shmutz J."/>
            <person name="Schroeder D."/>
            <person name="de Vargas C."/>
            <person name="Verret F."/>
            <person name="von Dassow P."/>
            <person name="Valentin K."/>
            <person name="Van de Peer Y."/>
            <person name="Wheeler G."/>
            <person name="Dacks J.B."/>
            <person name="Delwiche C.F."/>
            <person name="Dyhrman S.T."/>
            <person name="Glockner G."/>
            <person name="John U."/>
            <person name="Richards T."/>
            <person name="Worden A.Z."/>
            <person name="Zhang X."/>
            <person name="Grigoriev I.V."/>
            <person name="Allen A.E."/>
            <person name="Bidle K."/>
            <person name="Borodovsky M."/>
            <person name="Bowler C."/>
            <person name="Brownlee C."/>
            <person name="Cock J.M."/>
            <person name="Elias M."/>
            <person name="Gladyshev V.N."/>
            <person name="Groth M."/>
            <person name="Guda C."/>
            <person name="Hadaegh A."/>
            <person name="Iglesias-Rodriguez M.D."/>
            <person name="Jenkins J."/>
            <person name="Jones B.M."/>
            <person name="Lawson T."/>
            <person name="Leese F."/>
            <person name="Lindquist E."/>
            <person name="Lobanov A."/>
            <person name="Lomsadze A."/>
            <person name="Malik S.B."/>
            <person name="Marsh M.E."/>
            <person name="Mackinder L."/>
            <person name="Mock T."/>
            <person name="Mueller-Roeber B."/>
            <person name="Pagarete A."/>
            <person name="Parker M."/>
            <person name="Probert I."/>
            <person name="Quesneville H."/>
            <person name="Raines C."/>
            <person name="Rensing S.A."/>
            <person name="Riano-Pachon D.M."/>
            <person name="Richier S."/>
            <person name="Rokitta S."/>
            <person name="Shiraiwa Y."/>
            <person name="Soanes D.M."/>
            <person name="van der Giezen M."/>
            <person name="Wahlund T.M."/>
            <person name="Williams B."/>
            <person name="Wilson W."/>
            <person name="Wolfe G."/>
            <person name="Wurch L.L."/>
        </authorList>
    </citation>
    <scope>NUCLEOTIDE SEQUENCE</scope>
</reference>
<accession>A0A0D3JZ34</accession>